<accession>A0A4S8SVS5</accession>
<organism evidence="12 13">
    <name type="scientific">Aureobasidium pullulans</name>
    <name type="common">Black yeast</name>
    <name type="synonym">Pullularia pullulans</name>
    <dbReference type="NCBI Taxonomy" id="5580"/>
    <lineage>
        <taxon>Eukaryota</taxon>
        <taxon>Fungi</taxon>
        <taxon>Dikarya</taxon>
        <taxon>Ascomycota</taxon>
        <taxon>Pezizomycotina</taxon>
        <taxon>Dothideomycetes</taxon>
        <taxon>Dothideomycetidae</taxon>
        <taxon>Dothideales</taxon>
        <taxon>Saccotheciaceae</taxon>
        <taxon>Aureobasidium</taxon>
    </lineage>
</organism>
<dbReference type="SUPFAM" id="SSF51445">
    <property type="entry name" value="(Trans)glycosidases"/>
    <property type="match status" value="1"/>
</dbReference>
<evidence type="ECO:0000256" key="5">
    <source>
        <dbReference type="ARBA" id="ARBA00022801"/>
    </source>
</evidence>
<dbReference type="GO" id="GO:0004338">
    <property type="term" value="F:glucan exo-1,3-beta-glucosidase activity"/>
    <property type="evidence" value="ECO:0007669"/>
    <property type="project" value="UniProtKB-EC"/>
</dbReference>
<comment type="subcellular location">
    <subcellularLocation>
        <location evidence="1">Secreted</location>
    </subcellularLocation>
</comment>
<gene>
    <name evidence="12" type="ORF">D6D28_01934</name>
</gene>
<proteinExistence type="inferred from homology"/>
<dbReference type="PANTHER" id="PTHR31297">
    <property type="entry name" value="GLUCAN ENDO-1,6-BETA-GLUCOSIDASE B"/>
    <property type="match status" value="1"/>
</dbReference>
<evidence type="ECO:0000259" key="11">
    <source>
        <dbReference type="Pfam" id="PF00150"/>
    </source>
</evidence>
<dbReference type="GO" id="GO:0009986">
    <property type="term" value="C:cell surface"/>
    <property type="evidence" value="ECO:0007669"/>
    <property type="project" value="TreeGrafter"/>
</dbReference>
<dbReference type="Gene3D" id="3.20.20.80">
    <property type="entry name" value="Glycosidases"/>
    <property type="match status" value="1"/>
</dbReference>
<evidence type="ECO:0000256" key="4">
    <source>
        <dbReference type="ARBA" id="ARBA00022729"/>
    </source>
</evidence>
<dbReference type="PANTHER" id="PTHR31297:SF1">
    <property type="entry name" value="GLUCAN 1,3-BETA-GLUCOSIDASE I_II-RELATED"/>
    <property type="match status" value="1"/>
</dbReference>
<keyword evidence="6 10" id="KW-0326">Glycosidase</keyword>
<name>A0A4S8SVS5_AURPU</name>
<dbReference type="GO" id="GO:0009251">
    <property type="term" value="P:glucan catabolic process"/>
    <property type="evidence" value="ECO:0007669"/>
    <property type="project" value="TreeGrafter"/>
</dbReference>
<dbReference type="InterPro" id="IPR017853">
    <property type="entry name" value="GH"/>
</dbReference>
<dbReference type="Proteomes" id="UP000304951">
    <property type="component" value="Unassembled WGS sequence"/>
</dbReference>
<evidence type="ECO:0000313" key="13">
    <source>
        <dbReference type="Proteomes" id="UP000304951"/>
    </source>
</evidence>
<evidence type="ECO:0000256" key="10">
    <source>
        <dbReference type="RuleBase" id="RU361153"/>
    </source>
</evidence>
<dbReference type="AlphaFoldDB" id="A0A4S8SVS5"/>
<keyword evidence="7" id="KW-0961">Cell wall biogenesis/degradation</keyword>
<dbReference type="GO" id="GO:0071555">
    <property type="term" value="P:cell wall organization"/>
    <property type="evidence" value="ECO:0007669"/>
    <property type="project" value="UniProtKB-KW"/>
</dbReference>
<keyword evidence="3" id="KW-0964">Secreted</keyword>
<reference evidence="12 13" key="1">
    <citation type="submission" date="2018-10" db="EMBL/GenBank/DDBJ databases">
        <title>Fifty Aureobasidium pullulans genomes reveal a recombining polyextremotolerant generalist.</title>
        <authorList>
            <person name="Gostincar C."/>
            <person name="Turk M."/>
            <person name="Zajc J."/>
            <person name="Gunde-Cimerman N."/>
        </authorList>
    </citation>
    <scope>NUCLEOTIDE SEQUENCE [LARGE SCALE GENOMIC DNA]</scope>
    <source>
        <strain evidence="12 13">EXF-11900</strain>
    </source>
</reference>
<dbReference type="Pfam" id="PF00150">
    <property type="entry name" value="Cellulase"/>
    <property type="match status" value="1"/>
</dbReference>
<keyword evidence="4" id="KW-0732">Signal</keyword>
<protein>
    <recommendedName>
        <fullName evidence="9">glucan 1,3-beta-glucosidase</fullName>
        <ecNumber evidence="9">3.2.1.58</ecNumber>
    </recommendedName>
</protein>
<comment type="similarity">
    <text evidence="2 10">Belongs to the glycosyl hydrolase 5 (cellulase A) family.</text>
</comment>
<evidence type="ECO:0000256" key="6">
    <source>
        <dbReference type="ARBA" id="ARBA00023295"/>
    </source>
</evidence>
<evidence type="ECO:0000256" key="7">
    <source>
        <dbReference type="ARBA" id="ARBA00023316"/>
    </source>
</evidence>
<dbReference type="EMBL" id="QZAF01000041">
    <property type="protein sequence ID" value="THV75318.1"/>
    <property type="molecule type" value="Genomic_DNA"/>
</dbReference>
<evidence type="ECO:0000256" key="8">
    <source>
        <dbReference type="ARBA" id="ARBA00036824"/>
    </source>
</evidence>
<evidence type="ECO:0000256" key="9">
    <source>
        <dbReference type="ARBA" id="ARBA00038929"/>
    </source>
</evidence>
<keyword evidence="5 10" id="KW-0378">Hydrolase</keyword>
<evidence type="ECO:0000256" key="2">
    <source>
        <dbReference type="ARBA" id="ARBA00005641"/>
    </source>
</evidence>
<evidence type="ECO:0000256" key="3">
    <source>
        <dbReference type="ARBA" id="ARBA00022525"/>
    </source>
</evidence>
<evidence type="ECO:0000256" key="1">
    <source>
        <dbReference type="ARBA" id="ARBA00004613"/>
    </source>
</evidence>
<comment type="caution">
    <text evidence="12">The sequence shown here is derived from an EMBL/GenBank/DDBJ whole genome shotgun (WGS) entry which is preliminary data.</text>
</comment>
<feature type="domain" description="Glycoside hydrolase family 5" evidence="11">
    <location>
        <begin position="108"/>
        <end position="358"/>
    </location>
</feature>
<dbReference type="EC" id="3.2.1.58" evidence="9"/>
<dbReference type="GO" id="GO:0005576">
    <property type="term" value="C:extracellular region"/>
    <property type="evidence" value="ECO:0007669"/>
    <property type="project" value="UniProtKB-SubCell"/>
</dbReference>
<dbReference type="InterPro" id="IPR001547">
    <property type="entry name" value="Glyco_hydro_5"/>
</dbReference>
<sequence>MADLVEMVSSFIRQPLINMSIRATRLVASVVSLLAASSAATNITNSSSSWIDWRTFKANGVNLGGWLEQEQSMDQTWWFKHSNASDEWNFCKGLGTQCGPILEERYATFITKAHIDKFASVGVNLLRIPTTYAAWIDVPWSELYSGNQQKWLREIVEYAIDEYGMHVIIGLHSLPGGVNALDIGEAVGHASWFNNQTNLALSLDAVRSVLDFIISSSTPHSFTIAPINEAIDNPSGLGQSTALTNNGSAWVTHYIQQVIPLVESTNPHIPIMLQDSWKGVSFWSSFFPSSKNLVIDTHIYYNWKQTYASNVTSLVCAQAATTFGDGKFPVFVGEWAIESTFGNELQRRKGIFEVMRYAWRNFNISGSAFWSGRYEGNATVNGEGLQKDYWGYARLIDAGVVEDVDESAVFC</sequence>
<dbReference type="InterPro" id="IPR050386">
    <property type="entry name" value="Glycosyl_hydrolase_5"/>
</dbReference>
<comment type="catalytic activity">
    <reaction evidence="8">
        <text>Successive hydrolysis of beta-D-glucose units from the non-reducing ends of (1-&gt;3)-beta-D-glucans, releasing alpha-glucose.</text>
        <dbReference type="EC" id="3.2.1.58"/>
    </reaction>
</comment>
<evidence type="ECO:0000313" key="12">
    <source>
        <dbReference type="EMBL" id="THV75318.1"/>
    </source>
</evidence>